<keyword evidence="3" id="KW-1185">Reference proteome</keyword>
<evidence type="ECO:0000313" key="3">
    <source>
        <dbReference type="Proteomes" id="UP001054945"/>
    </source>
</evidence>
<dbReference type="Proteomes" id="UP001054945">
    <property type="component" value="Unassembled WGS sequence"/>
</dbReference>
<protein>
    <submittedName>
        <fullName evidence="2">Uncharacterized protein</fullName>
    </submittedName>
</protein>
<name>A0AAV4UU72_CAEEX</name>
<organism evidence="2 3">
    <name type="scientific">Caerostris extrusa</name>
    <name type="common">Bark spider</name>
    <name type="synonym">Caerostris bankana</name>
    <dbReference type="NCBI Taxonomy" id="172846"/>
    <lineage>
        <taxon>Eukaryota</taxon>
        <taxon>Metazoa</taxon>
        <taxon>Ecdysozoa</taxon>
        <taxon>Arthropoda</taxon>
        <taxon>Chelicerata</taxon>
        <taxon>Arachnida</taxon>
        <taxon>Araneae</taxon>
        <taxon>Araneomorphae</taxon>
        <taxon>Entelegynae</taxon>
        <taxon>Araneoidea</taxon>
        <taxon>Araneidae</taxon>
        <taxon>Caerostris</taxon>
    </lineage>
</organism>
<gene>
    <name evidence="2" type="ORF">CEXT_1141</name>
</gene>
<feature type="compositionally biased region" description="Basic and acidic residues" evidence="1">
    <location>
        <begin position="1"/>
        <end position="22"/>
    </location>
</feature>
<dbReference type="AlphaFoldDB" id="A0AAV4UU72"/>
<reference evidence="2 3" key="1">
    <citation type="submission" date="2021-06" db="EMBL/GenBank/DDBJ databases">
        <title>Caerostris extrusa draft genome.</title>
        <authorList>
            <person name="Kono N."/>
            <person name="Arakawa K."/>
        </authorList>
    </citation>
    <scope>NUCLEOTIDE SEQUENCE [LARGE SCALE GENOMIC DNA]</scope>
</reference>
<feature type="compositionally biased region" description="Basic and acidic residues" evidence="1">
    <location>
        <begin position="31"/>
        <end position="41"/>
    </location>
</feature>
<feature type="region of interest" description="Disordered" evidence="1">
    <location>
        <begin position="1"/>
        <end position="41"/>
    </location>
</feature>
<proteinExistence type="predicted"/>
<dbReference type="EMBL" id="BPLR01013402">
    <property type="protein sequence ID" value="GIY60945.1"/>
    <property type="molecule type" value="Genomic_DNA"/>
</dbReference>
<evidence type="ECO:0000256" key="1">
    <source>
        <dbReference type="SAM" id="MobiDB-lite"/>
    </source>
</evidence>
<accession>A0AAV4UU72</accession>
<feature type="region of interest" description="Disordered" evidence="1">
    <location>
        <begin position="64"/>
        <end position="83"/>
    </location>
</feature>
<sequence length="83" mass="9165">MGNEKFCADRISKLPSTLDKEMPTYSLSSTKDPEQQRHQTKEIKEKVHRTFSTTGILEKWTLGASGSTHGCGSKGTSSLLRPP</sequence>
<evidence type="ECO:0000313" key="2">
    <source>
        <dbReference type="EMBL" id="GIY60945.1"/>
    </source>
</evidence>
<comment type="caution">
    <text evidence="2">The sequence shown here is derived from an EMBL/GenBank/DDBJ whole genome shotgun (WGS) entry which is preliminary data.</text>
</comment>